<comment type="caution">
    <text evidence="2">The sequence shown here is derived from an EMBL/GenBank/DDBJ whole genome shotgun (WGS) entry which is preliminary data.</text>
</comment>
<dbReference type="RefSeq" id="XP_044564676.1">
    <property type="nucleotide sequence ID" value="XM_044701538.1"/>
</dbReference>
<feature type="chain" id="PRO_5025482001" evidence="1">
    <location>
        <begin position="27"/>
        <end position="192"/>
    </location>
</feature>
<proteinExistence type="predicted"/>
<dbReference type="OMA" id="CAIPMIE"/>
<sequence length="192" mass="21483">MRSSVAWIVLCIVVVFFNWRTNHIEAVDFTTIITGLQDSLLQYNIAPTVKIVDVSTAQNITSARLEFARGLAKLSMYLEHKMRCNCRLNKTLSEQKQCVDSYSNYDITLTKVKCDTCLGAVSYFKALRAMDQNKTCQAAMNLLCFPFLNSLSSVGVACRQFSSKFCAIPMIESVVDVSSSSMDVCTCQLFCK</sequence>
<protein>
    <submittedName>
        <fullName evidence="2">Uncharacterized protein</fullName>
    </submittedName>
</protein>
<name>A0A6A5BPL4_NAEFO</name>
<keyword evidence="3" id="KW-1185">Reference proteome</keyword>
<dbReference type="VEuPathDB" id="AmoebaDB:FDP41_001116"/>
<feature type="signal peptide" evidence="1">
    <location>
        <begin position="1"/>
        <end position="26"/>
    </location>
</feature>
<accession>A0A6A5BPL4</accession>
<dbReference type="OrthoDB" id="10362260at2759"/>
<keyword evidence="1" id="KW-0732">Signal</keyword>
<gene>
    <name evidence="2" type="ORF">FDP41_001116</name>
</gene>
<dbReference type="GeneID" id="68108334"/>
<evidence type="ECO:0000313" key="2">
    <source>
        <dbReference type="EMBL" id="KAF0979963.1"/>
    </source>
</evidence>
<dbReference type="EMBL" id="VFQX01000022">
    <property type="protein sequence ID" value="KAF0979963.1"/>
    <property type="molecule type" value="Genomic_DNA"/>
</dbReference>
<evidence type="ECO:0000256" key="1">
    <source>
        <dbReference type="SAM" id="SignalP"/>
    </source>
</evidence>
<dbReference type="VEuPathDB" id="AmoebaDB:NfTy_049290"/>
<evidence type="ECO:0000313" key="3">
    <source>
        <dbReference type="Proteomes" id="UP000444721"/>
    </source>
</evidence>
<dbReference type="AlphaFoldDB" id="A0A6A5BPL4"/>
<dbReference type="Proteomes" id="UP000444721">
    <property type="component" value="Unassembled WGS sequence"/>
</dbReference>
<organism evidence="2 3">
    <name type="scientific">Naegleria fowleri</name>
    <name type="common">Brain eating amoeba</name>
    <dbReference type="NCBI Taxonomy" id="5763"/>
    <lineage>
        <taxon>Eukaryota</taxon>
        <taxon>Discoba</taxon>
        <taxon>Heterolobosea</taxon>
        <taxon>Tetramitia</taxon>
        <taxon>Eutetramitia</taxon>
        <taxon>Vahlkampfiidae</taxon>
        <taxon>Naegleria</taxon>
    </lineage>
</organism>
<reference evidence="2 3" key="1">
    <citation type="journal article" date="2019" name="Sci. Rep.">
        <title>Nanopore sequencing improves the draft genome of the human pathogenic amoeba Naegleria fowleri.</title>
        <authorList>
            <person name="Liechti N."/>
            <person name="Schurch N."/>
            <person name="Bruggmann R."/>
            <person name="Wittwer M."/>
        </authorList>
    </citation>
    <scope>NUCLEOTIDE SEQUENCE [LARGE SCALE GENOMIC DNA]</scope>
    <source>
        <strain evidence="2 3">ATCC 30894</strain>
    </source>
</reference>